<dbReference type="InterPro" id="IPR023614">
    <property type="entry name" value="Porin_dom_sf"/>
</dbReference>
<dbReference type="EMBL" id="QFQJ01000054">
    <property type="protein sequence ID" value="PZQ88563.1"/>
    <property type="molecule type" value="Genomic_DNA"/>
</dbReference>
<evidence type="ECO:0000256" key="3">
    <source>
        <dbReference type="ARBA" id="ARBA00022729"/>
    </source>
</evidence>
<sequence length="418" mass="47337">MMKNLWITPFLLLTTSAFANSFIEQSKVDLTARNFYFDRDFQVENRYPALRDWSQGFIFKAHSGYTEGPIGFGIDILATAGFKLDGDAKYGGTGNLPRNARTNEPADQYGEIGITAKAKVAQTEVRIGTLQPMTPVLVGSPARLLPQTYRGVAVQSKDVQGLDLQASFIDKVNHRDSTNYENIKISGVNGRYRSVETDHLYYLGGHYDFNNYPLKLTAFHMDVEDLYHQSLLGVTYKHAFNEDTALTSQLRYYMSDADGAAKAGKVDNNLIHSHSELKHQNHKFILSTFHHLGDTAFPYLTGGETGLTIDTWTGEFLNAKERVYSARYEYDFKDYVPGLRFMTRYTHGSNIYAPQLGGTDFEEDELDFDIGYTVQNGPLKNLGLRARYAIYDNDMPITANIKPANETRINIDYTWKFK</sequence>
<gene>
    <name evidence="4" type="ORF">DI542_10385</name>
</gene>
<name>A0A2W5TBH6_ACIJO</name>
<comment type="similarity">
    <text evidence="1">Belongs to the outer membrane porin (Opr) (TC 1.B.25) family.</text>
</comment>
<dbReference type="AlphaFoldDB" id="A0A2W5TBH6"/>
<dbReference type="Gene3D" id="2.40.160.10">
    <property type="entry name" value="Porin"/>
    <property type="match status" value="1"/>
</dbReference>
<comment type="caution">
    <text evidence="4">The sequence shown here is derived from an EMBL/GenBank/DDBJ whole genome shotgun (WGS) entry which is preliminary data.</text>
</comment>
<reference evidence="4 5" key="1">
    <citation type="submission" date="2017-11" db="EMBL/GenBank/DDBJ databases">
        <title>Infants hospitalized years apart are colonized by the same room-sourced microbial strains.</title>
        <authorList>
            <person name="Brooks B."/>
            <person name="Olm M.R."/>
            <person name="Firek B.A."/>
            <person name="Baker R."/>
            <person name="Thomas B.C."/>
            <person name="Morowitz M.J."/>
            <person name="Banfield J.F."/>
        </authorList>
    </citation>
    <scope>NUCLEOTIDE SEQUENCE [LARGE SCALE GENOMIC DNA]</scope>
    <source>
        <strain evidence="4">S2_003_000_R3_20</strain>
    </source>
</reference>
<evidence type="ECO:0000313" key="4">
    <source>
        <dbReference type="EMBL" id="PZQ88563.1"/>
    </source>
</evidence>
<evidence type="ECO:0000256" key="1">
    <source>
        <dbReference type="ARBA" id="ARBA00009075"/>
    </source>
</evidence>
<dbReference type="Proteomes" id="UP000249282">
    <property type="component" value="Unassembled WGS sequence"/>
</dbReference>
<dbReference type="GO" id="GO:0016020">
    <property type="term" value="C:membrane"/>
    <property type="evidence" value="ECO:0007669"/>
    <property type="project" value="InterPro"/>
</dbReference>
<dbReference type="PANTHER" id="PTHR34596:SF2">
    <property type="entry name" value="CHITOPORIN"/>
    <property type="match status" value="1"/>
</dbReference>
<dbReference type="GO" id="GO:0015288">
    <property type="term" value="F:porin activity"/>
    <property type="evidence" value="ECO:0007669"/>
    <property type="project" value="TreeGrafter"/>
</dbReference>
<dbReference type="InterPro" id="IPR005318">
    <property type="entry name" value="OM_porin_bac"/>
</dbReference>
<accession>A0A2W5TBH6</accession>
<organism evidence="4 5">
    <name type="scientific">Acinetobacter johnsonii</name>
    <dbReference type="NCBI Taxonomy" id="40214"/>
    <lineage>
        <taxon>Bacteria</taxon>
        <taxon>Pseudomonadati</taxon>
        <taxon>Pseudomonadota</taxon>
        <taxon>Gammaproteobacteria</taxon>
        <taxon>Moraxellales</taxon>
        <taxon>Moraxellaceae</taxon>
        <taxon>Acinetobacter</taxon>
    </lineage>
</organism>
<proteinExistence type="inferred from homology"/>
<keyword evidence="2" id="KW-0813">Transport</keyword>
<evidence type="ECO:0000256" key="2">
    <source>
        <dbReference type="ARBA" id="ARBA00022448"/>
    </source>
</evidence>
<dbReference type="PANTHER" id="PTHR34596">
    <property type="entry name" value="CHITOPORIN"/>
    <property type="match status" value="1"/>
</dbReference>
<protein>
    <submittedName>
        <fullName evidence="4">Outer membrane porin, OprD family</fullName>
    </submittedName>
</protein>
<keyword evidence="3" id="KW-0732">Signal</keyword>
<evidence type="ECO:0000313" key="5">
    <source>
        <dbReference type="Proteomes" id="UP000249282"/>
    </source>
</evidence>
<dbReference type="Pfam" id="PF03573">
    <property type="entry name" value="OprD"/>
    <property type="match status" value="1"/>
</dbReference>